<sequence length="804" mass="88798">MPLADVDRLDAERAQPRIVALHFALTKLRSCVSFMNSGAHPDDEVSSMLAALGFRDGLDISYACANRGEGGQNDIGTESLAALGTLRTAEMEEAARVLDLRLYWLSQTADDSIFDFGFSKSGEETLEHWQYQRTLHRFVSIVRQEKPDILCPTFLDIPGQHGHHRAMTALAHEVMDVAADASYSCDSLDPWQISKLYLPAWGGGGTAYDDEEPPPPATLLIQSDAHDSVTGWTWENIGQQSRRFHQTQAMGRWVESGTERNWPLHLARSRLAEPDTSIFSGLASTLGQLAEQITDSPRTQEALQATHLSIEACLEAFPDFRTIAQQASQALVHLRAAMKLCPDQHRKNMMHRLERKQNQLSTVIRLALGIRVHTHLNGSTASSLSPDFWQPGEQHPYSLEIDSRESEALGNCQVQATLRTEAPWSVMTDTLVLDSSAEPSNAYPDTWLPDQPASPCVQIDVSFNGVDSSTLQSLDSTPVVLPAVRASLSPAQILVNTALPLTSQVLSIASRIPDKARAQLNAPSRWQVAEHEDGLQIDYPENLEDGLYELPLSLDALAASQVRTIAYPHVSSRVLSTPAIVRIRALNIKLPDVRIAYAGGGNDDVASWLSAMGLPVKILTETDLEDASSLARALATVDTLVIGLFAYRSRPQLSSLSKTINLWVEQGGHLLTLYHRPWDNWDPELIPPRRLEIGQPSLRYRVTNQNAAVSHLQPEHPLLNTPNRIGPADWVDWKKERGLYFAKSWDDAYTPLLSMADPGEEPHTGALLSADIGQGRHIHTSLILHHQLDQLVPGSFRLMANLVS</sequence>
<reference evidence="1 2" key="1">
    <citation type="submission" date="2016-12" db="EMBL/GenBank/DDBJ databases">
        <authorList>
            <person name="Song W.-J."/>
            <person name="Kurnit D.M."/>
        </authorList>
    </citation>
    <scope>NUCLEOTIDE SEQUENCE [LARGE SCALE GENOMIC DNA]</scope>
    <source>
        <strain evidence="1 2">IMCC3135</strain>
    </source>
</reference>
<dbReference type="InterPro" id="IPR003737">
    <property type="entry name" value="GlcNAc_PI_deacetylase-related"/>
</dbReference>
<dbReference type="InterPro" id="IPR024078">
    <property type="entry name" value="LmbE-like_dom_sf"/>
</dbReference>
<gene>
    <name evidence="1" type="primary">mca</name>
    <name evidence="1" type="ORF">IMCC3135_27190</name>
</gene>
<dbReference type="AlphaFoldDB" id="A0A2Z2NW71"/>
<dbReference type="KEGG" id="gai:IMCC3135_27190"/>
<accession>A0A2Z2NW71</accession>
<evidence type="ECO:0000313" key="1">
    <source>
        <dbReference type="EMBL" id="ASJ75493.1"/>
    </source>
</evidence>
<dbReference type="RefSeq" id="WP_088920405.1">
    <property type="nucleotide sequence ID" value="NZ_CP018632.1"/>
</dbReference>
<dbReference type="EC" id="3.5.1.115" evidence="1"/>
<dbReference type="InterPro" id="IPR029062">
    <property type="entry name" value="Class_I_gatase-like"/>
</dbReference>
<dbReference type="SUPFAM" id="SSF52317">
    <property type="entry name" value="Class I glutamine amidotransferase-like"/>
    <property type="match status" value="1"/>
</dbReference>
<protein>
    <submittedName>
        <fullName evidence="1">Mycothiol S-conjugate amidase</fullName>
        <ecNumber evidence="1">3.5.1.115</ecNumber>
    </submittedName>
</protein>
<dbReference type="Gene3D" id="3.40.50.10320">
    <property type="entry name" value="LmbE-like"/>
    <property type="match status" value="1"/>
</dbReference>
<dbReference type="EMBL" id="CP018632">
    <property type="protein sequence ID" value="ASJ75493.1"/>
    <property type="molecule type" value="Genomic_DNA"/>
</dbReference>
<dbReference type="SUPFAM" id="SSF102588">
    <property type="entry name" value="LmbE-like"/>
    <property type="match status" value="1"/>
</dbReference>
<dbReference type="OrthoDB" id="9759749at2"/>
<organism evidence="1 2">
    <name type="scientific">Granulosicoccus antarcticus IMCC3135</name>
    <dbReference type="NCBI Taxonomy" id="1192854"/>
    <lineage>
        <taxon>Bacteria</taxon>
        <taxon>Pseudomonadati</taxon>
        <taxon>Pseudomonadota</taxon>
        <taxon>Gammaproteobacteria</taxon>
        <taxon>Chromatiales</taxon>
        <taxon>Granulosicoccaceae</taxon>
        <taxon>Granulosicoccus</taxon>
    </lineage>
</organism>
<dbReference type="Proteomes" id="UP000250079">
    <property type="component" value="Chromosome"/>
</dbReference>
<dbReference type="GO" id="GO:0016787">
    <property type="term" value="F:hydrolase activity"/>
    <property type="evidence" value="ECO:0007669"/>
    <property type="project" value="UniProtKB-KW"/>
</dbReference>
<keyword evidence="2" id="KW-1185">Reference proteome</keyword>
<proteinExistence type="predicted"/>
<keyword evidence="1" id="KW-0378">Hydrolase</keyword>
<evidence type="ECO:0000313" key="2">
    <source>
        <dbReference type="Proteomes" id="UP000250079"/>
    </source>
</evidence>
<dbReference type="Pfam" id="PF02585">
    <property type="entry name" value="PIG-L"/>
    <property type="match status" value="1"/>
</dbReference>
<name>A0A2Z2NW71_9GAMM</name>